<keyword evidence="2" id="KW-1185">Reference proteome</keyword>
<gene>
    <name evidence="1" type="ORF">KQI42_08470</name>
</gene>
<sequence>MKIDIEIQPESSETRVVIYTPEITNEVQEIINSLKRKKRNESWALKMRDFIY</sequence>
<accession>A0ABS6E734</accession>
<dbReference type="Proteomes" id="UP000749471">
    <property type="component" value="Unassembled WGS sequence"/>
</dbReference>
<dbReference type="EMBL" id="JAHLPM010000006">
    <property type="protein sequence ID" value="MBU5438038.1"/>
    <property type="molecule type" value="Genomic_DNA"/>
</dbReference>
<reference evidence="1 2" key="1">
    <citation type="submission" date="2021-06" db="EMBL/GenBank/DDBJ databases">
        <authorList>
            <person name="Sun Q."/>
            <person name="Li D."/>
        </authorList>
    </citation>
    <scope>NUCLEOTIDE SEQUENCE [LARGE SCALE GENOMIC DNA]</scope>
    <source>
        <strain evidence="1 2">MSJ-40</strain>
    </source>
</reference>
<comment type="caution">
    <text evidence="1">The sequence shown here is derived from an EMBL/GenBank/DDBJ whole genome shotgun (WGS) entry which is preliminary data.</text>
</comment>
<organism evidence="1 2">
    <name type="scientific">Tissierella simiarum</name>
    <dbReference type="NCBI Taxonomy" id="2841534"/>
    <lineage>
        <taxon>Bacteria</taxon>
        <taxon>Bacillati</taxon>
        <taxon>Bacillota</taxon>
        <taxon>Tissierellia</taxon>
        <taxon>Tissierellales</taxon>
        <taxon>Tissierellaceae</taxon>
        <taxon>Tissierella</taxon>
    </lineage>
</organism>
<evidence type="ECO:0000313" key="2">
    <source>
        <dbReference type="Proteomes" id="UP000749471"/>
    </source>
</evidence>
<protein>
    <submittedName>
        <fullName evidence="1">Uncharacterized protein</fullName>
    </submittedName>
</protein>
<proteinExistence type="predicted"/>
<name>A0ABS6E734_9FIRM</name>
<evidence type="ECO:0000313" key="1">
    <source>
        <dbReference type="EMBL" id="MBU5438038.1"/>
    </source>
</evidence>
<dbReference type="RefSeq" id="WP_216518791.1">
    <property type="nucleotide sequence ID" value="NZ_JAHLPM010000006.1"/>
</dbReference>